<evidence type="ECO:0000313" key="2">
    <source>
        <dbReference type="Proteomes" id="UP000199469"/>
    </source>
</evidence>
<accession>A0A1I0S029</accession>
<dbReference type="Proteomes" id="UP000199469">
    <property type="component" value="Unassembled WGS sequence"/>
</dbReference>
<name>A0A1I0S029_9FLAO</name>
<evidence type="ECO:0000313" key="1">
    <source>
        <dbReference type="EMBL" id="SEW47481.1"/>
    </source>
</evidence>
<reference evidence="2" key="1">
    <citation type="submission" date="2016-10" db="EMBL/GenBank/DDBJ databases">
        <authorList>
            <person name="Varghese N."/>
            <person name="Submissions S."/>
        </authorList>
    </citation>
    <scope>NUCLEOTIDE SEQUENCE [LARGE SCALE GENOMIC DNA]</scope>
    <source>
        <strain evidence="2">DSM 17724</strain>
    </source>
</reference>
<sequence length="33" mass="3688">MCKDKKFGVIKSGKAQKGILNAKVCLSEYRLMV</sequence>
<dbReference type="AlphaFoldDB" id="A0A1I0S029"/>
<proteinExistence type="predicted"/>
<dbReference type="EMBL" id="FOIU01000003">
    <property type="protein sequence ID" value="SEW47481.1"/>
    <property type="molecule type" value="Genomic_DNA"/>
</dbReference>
<keyword evidence="2" id="KW-1185">Reference proteome</keyword>
<protein>
    <submittedName>
        <fullName evidence="1">Uncharacterized protein</fullName>
    </submittedName>
</protein>
<organism evidence="1 2">
    <name type="scientific">Chryseobacterium wanjuense</name>
    <dbReference type="NCBI Taxonomy" id="356305"/>
    <lineage>
        <taxon>Bacteria</taxon>
        <taxon>Pseudomonadati</taxon>
        <taxon>Bacteroidota</taxon>
        <taxon>Flavobacteriia</taxon>
        <taxon>Flavobacteriales</taxon>
        <taxon>Weeksellaceae</taxon>
        <taxon>Chryseobacterium group</taxon>
        <taxon>Chryseobacterium</taxon>
    </lineage>
</organism>
<gene>
    <name evidence="1" type="ORF">SAMN05421841_3535</name>
</gene>